<dbReference type="InterPro" id="IPR049050">
    <property type="entry name" value="nSTAND3"/>
</dbReference>
<evidence type="ECO:0000256" key="1">
    <source>
        <dbReference type="SAM" id="MobiDB-lite"/>
    </source>
</evidence>
<evidence type="ECO:0000313" key="3">
    <source>
        <dbReference type="EMBL" id="MCK8677136.1"/>
    </source>
</evidence>
<keyword evidence="4" id="KW-1185">Reference proteome</keyword>
<protein>
    <recommendedName>
        <fullName evidence="2">Novel STAND NTPase 3 domain-containing protein</fullName>
    </recommendedName>
</protein>
<proteinExistence type="predicted"/>
<comment type="caution">
    <text evidence="3">The sequence shown here is derived from an EMBL/GenBank/DDBJ whole genome shotgun (WGS) entry which is preliminary data.</text>
</comment>
<feature type="compositionally biased region" description="Low complexity" evidence="1">
    <location>
        <begin position="714"/>
        <end position="736"/>
    </location>
</feature>
<sequence length="736" mass="79496">MTAEEPAGGEPAGEEPPAEETAPEGTGADAGASRPEEAPPPGFDHVLRALGGGPIHVSYNNAAHGNINTGSVHGGQAVGDGPAGDRRRATRVHEGPIPQAEVDAAAFGFVEPDAFRTCLGRLRDDGLLFLSGRPGSGRRTTALNLLRRHCGKNAALRALDSVTELDRWRPDDPDARGYLLDGLFPARPLGPGVLGNLRDLLARAGACMVLILPDDDPGLLRTLERDLHISPVPYEPPPPVAVFHQRLAAEVAEEPERSRLLGAVEPGLLDELLVPGVVPHEVVELVSFVVAADGERAALGDVRERLSYRAEERVPPLVDALRDDADGLAFLLSVAVFEGLDHRVVREEAERLLELSEGRLASVLEPTEEGKEPRPNPQFVFRRPLRELLRSVGGRREPREIRAAGGFSSAVEPVVFVRQGQGEAVLRHVWREYGQLSELLVTWLREVDGRDELTEPVARMMGQAASWGGGRTALRHIAHLAASERMTGRLIAARALGIAAEDPVLVTEVRHRLGVWAWGRDRNRRATVAYACGSEFGLGRPERALRLLGTLLRGVHSDIPEETGVLMAVQSALVRLHQAGHEQRVLDQLASWSADMAPDAGPLLSVLPRLLAEPRWFQSELAEQTARAPVIVALIRAALNSADAFEAVCREVLRWCETARWEPTAAAAVEQLLTALADPMEYGTLRLFVEIERSDPQVATGRGIALRALRDWRTGASRTRPGPGPGPSTSTGSEAA</sequence>
<dbReference type="EMBL" id="JALPTH010000005">
    <property type="protein sequence ID" value="MCK8677136.1"/>
    <property type="molecule type" value="Genomic_DNA"/>
</dbReference>
<feature type="region of interest" description="Disordered" evidence="1">
    <location>
        <begin position="67"/>
        <end position="88"/>
    </location>
</feature>
<feature type="compositionally biased region" description="Low complexity" evidence="1">
    <location>
        <begin position="23"/>
        <end position="32"/>
    </location>
</feature>
<feature type="region of interest" description="Disordered" evidence="1">
    <location>
        <begin position="713"/>
        <end position="736"/>
    </location>
</feature>
<dbReference type="Pfam" id="PF20720">
    <property type="entry name" value="nSTAND3"/>
    <property type="match status" value="1"/>
</dbReference>
<name>A0ABT0I733_9ACTN</name>
<accession>A0ABT0I733</accession>
<gene>
    <name evidence="3" type="ORF">M1O15_06975</name>
</gene>
<feature type="compositionally biased region" description="Acidic residues" evidence="1">
    <location>
        <begin position="12"/>
        <end position="22"/>
    </location>
</feature>
<evidence type="ECO:0000313" key="4">
    <source>
        <dbReference type="Proteomes" id="UP001522868"/>
    </source>
</evidence>
<reference evidence="3 4" key="1">
    <citation type="submission" date="2022-04" db="EMBL/GenBank/DDBJ databases">
        <title>Streptomyces sp. nov. LCR6-01 isolated from Lichen of Dirinaria sp.</title>
        <authorList>
            <person name="Kanchanasin P."/>
            <person name="Tanasupawat S."/>
            <person name="Phongsopitanun W."/>
        </authorList>
    </citation>
    <scope>NUCLEOTIDE SEQUENCE [LARGE SCALE GENOMIC DNA]</scope>
    <source>
        <strain evidence="3 4">LCR6-01</strain>
    </source>
</reference>
<evidence type="ECO:0000259" key="2">
    <source>
        <dbReference type="Pfam" id="PF20720"/>
    </source>
</evidence>
<feature type="domain" description="Novel STAND NTPase 3" evidence="2">
    <location>
        <begin position="109"/>
        <end position="169"/>
    </location>
</feature>
<feature type="compositionally biased region" description="Gly residues" evidence="1">
    <location>
        <begin position="72"/>
        <end position="82"/>
    </location>
</feature>
<dbReference type="RefSeq" id="WP_248632370.1">
    <property type="nucleotide sequence ID" value="NZ_JALPTH010000005.1"/>
</dbReference>
<feature type="region of interest" description="Disordered" evidence="1">
    <location>
        <begin position="1"/>
        <end position="49"/>
    </location>
</feature>
<dbReference type="Proteomes" id="UP001522868">
    <property type="component" value="Unassembled WGS sequence"/>
</dbReference>
<organism evidence="3 4">
    <name type="scientific">Streptomyces lichenis</name>
    <dbReference type="NCBI Taxonomy" id="2306967"/>
    <lineage>
        <taxon>Bacteria</taxon>
        <taxon>Bacillati</taxon>
        <taxon>Actinomycetota</taxon>
        <taxon>Actinomycetes</taxon>
        <taxon>Kitasatosporales</taxon>
        <taxon>Streptomycetaceae</taxon>
        <taxon>Streptomyces</taxon>
    </lineage>
</organism>